<organism evidence="2 3">
    <name type="scientific">Zizania palustris</name>
    <name type="common">Northern wild rice</name>
    <dbReference type="NCBI Taxonomy" id="103762"/>
    <lineage>
        <taxon>Eukaryota</taxon>
        <taxon>Viridiplantae</taxon>
        <taxon>Streptophyta</taxon>
        <taxon>Embryophyta</taxon>
        <taxon>Tracheophyta</taxon>
        <taxon>Spermatophyta</taxon>
        <taxon>Magnoliopsida</taxon>
        <taxon>Liliopsida</taxon>
        <taxon>Poales</taxon>
        <taxon>Poaceae</taxon>
        <taxon>BOP clade</taxon>
        <taxon>Oryzoideae</taxon>
        <taxon>Oryzeae</taxon>
        <taxon>Zizaniinae</taxon>
        <taxon>Zizania</taxon>
    </lineage>
</organism>
<feature type="compositionally biased region" description="Basic and acidic residues" evidence="1">
    <location>
        <begin position="19"/>
        <end position="38"/>
    </location>
</feature>
<gene>
    <name evidence="2" type="ORF">GUJ93_ZPchr0013g35455</name>
</gene>
<proteinExistence type="predicted"/>
<evidence type="ECO:0000313" key="2">
    <source>
        <dbReference type="EMBL" id="KAG8097463.1"/>
    </source>
</evidence>
<dbReference type="EMBL" id="JAAALK010000079">
    <property type="protein sequence ID" value="KAG8097463.1"/>
    <property type="molecule type" value="Genomic_DNA"/>
</dbReference>
<name>A0A8J5WUQ4_ZIZPA</name>
<keyword evidence="3" id="KW-1185">Reference proteome</keyword>
<sequence length="123" mass="13720">MDGDSMIQESDTNSTQNPTERRGETQERAFEPPQEKLKNRSSTTHQYITARPALDETSAFSKTEIKFGLHTSSRSARVPCRRSNLELLSKGAPFSLLPRAVSPLPRRVSRFALVAPCVSSAWD</sequence>
<evidence type="ECO:0000313" key="3">
    <source>
        <dbReference type="Proteomes" id="UP000729402"/>
    </source>
</evidence>
<feature type="region of interest" description="Disordered" evidence="1">
    <location>
        <begin position="1"/>
        <end position="46"/>
    </location>
</feature>
<protein>
    <submittedName>
        <fullName evidence="2">Uncharacterized protein</fullName>
    </submittedName>
</protein>
<dbReference type="Proteomes" id="UP000729402">
    <property type="component" value="Unassembled WGS sequence"/>
</dbReference>
<dbReference type="AlphaFoldDB" id="A0A8J5WUQ4"/>
<comment type="caution">
    <text evidence="2">The sequence shown here is derived from an EMBL/GenBank/DDBJ whole genome shotgun (WGS) entry which is preliminary data.</text>
</comment>
<reference evidence="2" key="2">
    <citation type="submission" date="2021-02" db="EMBL/GenBank/DDBJ databases">
        <authorList>
            <person name="Kimball J.A."/>
            <person name="Haas M.W."/>
            <person name="Macchietto M."/>
            <person name="Kono T."/>
            <person name="Duquette J."/>
            <person name="Shao M."/>
        </authorList>
    </citation>
    <scope>NUCLEOTIDE SEQUENCE</scope>
    <source>
        <tissue evidence="2">Fresh leaf tissue</tissue>
    </source>
</reference>
<feature type="compositionally biased region" description="Polar residues" evidence="1">
    <location>
        <begin position="7"/>
        <end position="18"/>
    </location>
</feature>
<evidence type="ECO:0000256" key="1">
    <source>
        <dbReference type="SAM" id="MobiDB-lite"/>
    </source>
</evidence>
<accession>A0A8J5WUQ4</accession>
<reference evidence="2" key="1">
    <citation type="journal article" date="2021" name="bioRxiv">
        <title>Whole Genome Assembly and Annotation of Northern Wild Rice, Zizania palustris L., Supports a Whole Genome Duplication in the Zizania Genus.</title>
        <authorList>
            <person name="Haas M."/>
            <person name="Kono T."/>
            <person name="Macchietto M."/>
            <person name="Millas R."/>
            <person name="McGilp L."/>
            <person name="Shao M."/>
            <person name="Duquette J."/>
            <person name="Hirsch C.N."/>
            <person name="Kimball J."/>
        </authorList>
    </citation>
    <scope>NUCLEOTIDE SEQUENCE</scope>
    <source>
        <tissue evidence="2">Fresh leaf tissue</tissue>
    </source>
</reference>